<organism evidence="3">
    <name type="scientific">Pseudomonas fluorescens</name>
    <dbReference type="NCBI Taxonomy" id="294"/>
    <lineage>
        <taxon>Bacteria</taxon>
        <taxon>Pseudomonadati</taxon>
        <taxon>Pseudomonadota</taxon>
        <taxon>Gammaproteobacteria</taxon>
        <taxon>Pseudomonadales</taxon>
        <taxon>Pseudomonadaceae</taxon>
        <taxon>Pseudomonas</taxon>
    </lineage>
</organism>
<evidence type="ECO:0000313" key="4">
    <source>
        <dbReference type="Proteomes" id="UP000326595"/>
    </source>
</evidence>
<keyword evidence="1" id="KW-0732">Signal</keyword>
<evidence type="ECO:0000313" key="2">
    <source>
        <dbReference type="EMBL" id="CAK9889826.1"/>
    </source>
</evidence>
<accession>A0A5E6TW56</accession>
<sequence precursor="true">MMNYRHLVGTAALLFASAASAGIPQLNYECPTHIAVHADEGGPVYINGKEAKLKKFNDNAYEARGAGVAITLTRNPDQSWDASYTGAQGKL</sequence>
<reference evidence="3" key="1">
    <citation type="submission" date="2019-09" db="EMBL/GenBank/DDBJ databases">
        <authorList>
            <person name="Chandra G."/>
            <person name="Truman W A."/>
        </authorList>
    </citation>
    <scope>NUCLEOTIDE SEQUENCE [LARGE SCALE GENOMIC DNA]</scope>
    <source>
        <strain evidence="3">PS652</strain>
    </source>
</reference>
<dbReference type="EMBL" id="CABVHG010000017">
    <property type="protein sequence ID" value="VVM96647.1"/>
    <property type="molecule type" value="Genomic_DNA"/>
</dbReference>
<feature type="signal peptide" evidence="1">
    <location>
        <begin position="1"/>
        <end position="21"/>
    </location>
</feature>
<dbReference type="Proteomes" id="UP000326595">
    <property type="component" value="Chromosome"/>
</dbReference>
<dbReference type="EMBL" id="OZ024668">
    <property type="protein sequence ID" value="CAK9889826.1"/>
    <property type="molecule type" value="Genomic_DNA"/>
</dbReference>
<evidence type="ECO:0000256" key="1">
    <source>
        <dbReference type="SAM" id="SignalP"/>
    </source>
</evidence>
<dbReference type="RefSeq" id="WP_095162979.1">
    <property type="nucleotide sequence ID" value="NZ_OZ024668.1"/>
</dbReference>
<dbReference type="AlphaFoldDB" id="A0A5E6TW56"/>
<proteinExistence type="predicted"/>
<reference evidence="2 4" key="2">
    <citation type="submission" date="2024-03" db="EMBL/GenBank/DDBJ databases">
        <authorList>
            <person name="Alaster D. Moffat"/>
            <person name="Govind Chandra"/>
            <person name="Andrew W. Truman"/>
        </authorList>
    </citation>
    <scope>NUCLEOTIDE SEQUENCE [LARGE SCALE GENOMIC DNA]</scope>
    <source>
        <strain evidence="2">PS652</strain>
    </source>
</reference>
<gene>
    <name evidence="2" type="ORF">PS652_02658</name>
    <name evidence="3" type="ORF">PS652_03071</name>
</gene>
<feature type="chain" id="PRO_5022825228" evidence="1">
    <location>
        <begin position="22"/>
        <end position="91"/>
    </location>
</feature>
<evidence type="ECO:0000313" key="3">
    <source>
        <dbReference type="EMBL" id="VVM96647.1"/>
    </source>
</evidence>
<name>A0A5E6TW56_PSEFL</name>
<protein>
    <submittedName>
        <fullName evidence="3">Uncharacterized protein</fullName>
    </submittedName>
</protein>